<dbReference type="SMART" id="SM01169">
    <property type="entry name" value="DUF1943"/>
    <property type="match status" value="1"/>
</dbReference>
<dbReference type="SUPFAM" id="SSF56968">
    <property type="entry name" value="Lipovitellin-phosvitin complex, beta-sheet shell regions"/>
    <property type="match status" value="2"/>
</dbReference>
<evidence type="ECO:0008006" key="10">
    <source>
        <dbReference type="Google" id="ProtNLM"/>
    </source>
</evidence>
<accession>A0A8K0G1Z1</accession>
<dbReference type="PANTHER" id="PTHR23345:SF36">
    <property type="entry name" value="APOLIPOPHORINS"/>
    <property type="match status" value="1"/>
</dbReference>
<dbReference type="InterPro" id="IPR001747">
    <property type="entry name" value="Vitellogenin_N"/>
</dbReference>
<feature type="compositionally biased region" description="Polar residues" evidence="4">
    <location>
        <begin position="2069"/>
        <end position="2079"/>
    </location>
</feature>
<feature type="compositionally biased region" description="Polar residues" evidence="4">
    <location>
        <begin position="2118"/>
        <end position="2128"/>
    </location>
</feature>
<feature type="region of interest" description="Disordered" evidence="4">
    <location>
        <begin position="1977"/>
        <end position="2132"/>
    </location>
</feature>
<keyword evidence="1 5" id="KW-0732">Signal</keyword>
<dbReference type="InterPro" id="IPR050733">
    <property type="entry name" value="Vitellogenin/Apolipophorin"/>
</dbReference>
<proteinExistence type="predicted"/>
<evidence type="ECO:0000256" key="4">
    <source>
        <dbReference type="SAM" id="MobiDB-lite"/>
    </source>
</evidence>
<dbReference type="Gene3D" id="2.20.80.10">
    <property type="entry name" value="Lipovitellin-phosvitin complex, chain A, domain 4"/>
    <property type="match status" value="1"/>
</dbReference>
<evidence type="ECO:0000259" key="7">
    <source>
        <dbReference type="PROSITE" id="PS51233"/>
    </source>
</evidence>
<keyword evidence="2" id="KW-0325">Glycoprotein</keyword>
<dbReference type="Pfam" id="PF00094">
    <property type="entry name" value="VWD"/>
    <property type="match status" value="1"/>
</dbReference>
<evidence type="ECO:0000256" key="5">
    <source>
        <dbReference type="SAM" id="SignalP"/>
    </source>
</evidence>
<dbReference type="InterPro" id="IPR015819">
    <property type="entry name" value="Lipid_transp_b-sht_shell"/>
</dbReference>
<evidence type="ECO:0000313" key="9">
    <source>
        <dbReference type="Proteomes" id="UP000801492"/>
    </source>
</evidence>
<evidence type="ECO:0000313" key="8">
    <source>
        <dbReference type="EMBL" id="KAF2882823.1"/>
    </source>
</evidence>
<feature type="compositionally biased region" description="Basic and acidic residues" evidence="4">
    <location>
        <begin position="2080"/>
        <end position="2096"/>
    </location>
</feature>
<dbReference type="InterPro" id="IPR015817">
    <property type="entry name" value="Vitellinogen_open_b-sht_sub1"/>
</dbReference>
<dbReference type="Gene3D" id="2.30.230.10">
    <property type="entry name" value="Lipovitellin, beta-sheet shell regions, chain A"/>
    <property type="match status" value="1"/>
</dbReference>
<dbReference type="Pfam" id="PF09172">
    <property type="entry name" value="Vit_open_b-sht"/>
    <property type="match status" value="1"/>
</dbReference>
<dbReference type="PROSITE" id="PS51211">
    <property type="entry name" value="VITELLOGENIN"/>
    <property type="match status" value="1"/>
</dbReference>
<dbReference type="SMART" id="SM00638">
    <property type="entry name" value="LPD_N"/>
    <property type="match status" value="1"/>
</dbReference>
<dbReference type="PANTHER" id="PTHR23345">
    <property type="entry name" value="VITELLOGENIN-RELATED"/>
    <property type="match status" value="1"/>
</dbReference>
<dbReference type="EMBL" id="VTPC01090587">
    <property type="protein sequence ID" value="KAF2882823.1"/>
    <property type="molecule type" value="Genomic_DNA"/>
</dbReference>
<dbReference type="Proteomes" id="UP000801492">
    <property type="component" value="Unassembled WGS sequence"/>
</dbReference>
<evidence type="ECO:0000256" key="3">
    <source>
        <dbReference type="PROSITE-ProRule" id="PRU00557"/>
    </source>
</evidence>
<dbReference type="Gene3D" id="1.25.10.20">
    <property type="entry name" value="Vitellinogen, superhelical"/>
    <property type="match status" value="1"/>
</dbReference>
<evidence type="ECO:0000256" key="1">
    <source>
        <dbReference type="ARBA" id="ARBA00022729"/>
    </source>
</evidence>
<gene>
    <name evidence="8" type="ORF">ILUMI_23335</name>
</gene>
<sequence>MARLRILPWGLGLIFLVLIKPNFGFKDAQRVPSFRYVEGTTYKYNFESAIQISLSSSKGQDSKTGIKGIALITPLSSCSHLLRLQNVEVVSGNFQRYTHITGIDKPIQFKINNGVVNDHICVEPEDMHNSLNIKRAVASLFQVDTTYEHQTDVFGFCPTISSTTMQGGVEDFMVSSFNPYSDVKTSPILSGVYISEQKIKNGILDKVAVFENYTYLAFTDVEEDKDNLGALAKVATKLEFVGTSRDYTQTRVSESKSIIFDNPHPIMSDRSNIDSILTAVRKLIEGDSMTVKEHTARDFLDLVKILRDSNKDDMLTAFRQVKAGAGLRDRVAARRVFLDALFKCGTGNAIVVGVELLKNRELDPTEEILVYLSFAFVKHATLSAMEAASSLLDTGKLPREAYLGIGNLAGRYCREHQCNVDAVNRLMQRLAGKLGYGKAYTRDEENEIIFALKALANIHHLDEYVLTRVTNIVQDKQSPVRLRVAALDTYLSDPCHESVRNGAIAVLKDIQEDSELRIKAYLVLAKCPNQRVAQVVKDLLDTEPSYQVGGYIVSHLRYLSTSANPDKKKAAHFLGNINTNKKFPIDPRKYSFNTEFSSDLGLWGVSSSAEADVIYSQNSFLPRSTTLNLTAEIFGHTVNFLEIGTRQQNLDRLVEHYFGPLGVFNRATPAELKKSGQHTLNKIAEHFNRRFERSKLRGKRDVSKATIDNFGREVQIRTNELNNELDLDLSIKLFGSELFFLSLSDDAENLSPEDIIDRFFDEYEKELAEYQRFDHNFHTNSLFLDSEFSYPTSLGFPLRLGIEGTASVQVKTKGNMDVAALLDETPNGGIFKLSVIPSANIEVAASITLDAQVFESGLKVVSNLHTATGGDLEVNMQDRNRGMEVKFSLPLQKQKIVSATHEVVLNSRELGKPENIKPIRIGQNKDINLCVNDLSPFIGLNLCMDLSSPSTTTEENPILAGNYKFSLGINNEDFSHFHYKEELFSDYRKTGAQMTAEVIGARQNKKMSLAIEVFSLPDLYVKASVTSPTTTASVEGRITSNEHEQSVSYELKQDRDRYFGKIGITASGPSNRRRYTPILQYIVPGKYGQQRTPINVHGSFVVEQTGSRDGKLIFEDLKLYVEDMGQHHRPATFSINGNVGHAGHDYFSDITLSDEITNIILNGKLHFQKNVVKLDGQMKNSHDPRTNVHIIYEFRRSPTEIDSSLQLVHGPDPNSQHNRLTVVDSLIYKRINDYDYEVRTKNKITYPVENLAAVLDYAATPNSLFYDVEVQYKSFIIGSEMNLKYSQRAENDYELDFQIYDENDEIELKAKREIQGDVNRIDNVLVVNGEKYELGGTVTIHEDAHASDFIADLLVKIPQVNEPLKVYESFKSSPREFSNVFKVTGYYEQYLDSTLTVTEDSTNGNLKISVRNSFTINAFVKESRGIGSAELTFDNRAQLLKSEMTYTTVNPYNIRFTFYPDVNRNRGEYFTITSNNDLKENSLDSKNTVDISGSRTVVNAAFYGKGDDDDDEKSLSMSIDFTMPDGDFGSIKYNYKEDDTLDGLNRDQSLAVEARGLFDWRSAKLSVQEILKGIDPEADKFDCTYLIFADDGEGQVAHIDLYGKHTPSDKQPITEEYKLKMYGHRENEGMEAKATAVYKDYDGTYNFLVTADQGRYLFDINGKYDINGLFDASEDSPLTEKITIEIKTPKGDIQHLKFDMDAVVTETDFPEGYLDVKGSVGLIVNDNQWSRRDNSINVKADGEMKLGVKDATVRLTTHSQNTDPVTITAKYLYDEGTDGKQEKFTSNVAVNYERYKNIKSDVALVWPNEHELQADLNLESTESTPTRIHINAKESKEQDHYYCHATITTNNNRYEYIEELDLRDTSPGFKVQLIYPNQRTDQVALKTSIPNKNTIQAELKVQFYEHNFDFDGKLDANLISEEDFSIKATANCPYLEIYNFIADIRNKPIGSSVPENIIATSKPHVVETIPRFSEYTQTNNRYQDYGHDSRYTHSQSNDPYRYNQEHTTRNQRHYSYDYYNKEQTTERQRHDPYRYYSQEQTTQTQRNDPYRHYNQEHTTERYDPYRYYSQEQTTQNQRQDPYRHYNQEHTTERYDPYRYYNQEQTTQSQRHDPYRYYSQEQTTQNQRQDPYRHYNQEHTTERYDPYRYYNQEQTTQSQRHDPYRYYNQEHTTERYDSYRYYNQEQTIQNQRRDPYRHYNQEHTTERYDPYMYYSQEQTTKTHRPDPYRHYNQQHTTESHRYDDPRRVQYNQVYDDGRHGSHSSNDAYGYYDQHSNGYYQYEDTSTTTQRSGFLSALFSRKRREADQTYGYGQTGYIGPQSPTRHRDRYRDSSYDAFSHGERLSVSVQHAGRNILSGSASYLARDEGDKLTIEGSGTFVYKSERPRQHTYKIVQQKVYAGRESGEGVEYTWNLSADRDVIEGKLKMTDREVAFFTNVCESNSRCHLRVQADSKIFYINANNFEIEENAIFDFGYWEWNEIGFKNKISNRGNVFEAVGEAYADSQSKKYQYKIYGTDKNFEASLTTPQRVVSLEGKVQTAWQGRGGPSTFNIDFYLDKRRQPHQKTSLNGIVDCQERDQEGKCNMEIKFSNPALQKDLGIIYTASYNYRRMNFEYKLVFDVFANVNNKLVLTAKANAQGIGREGASAYSLYEIKSQGLNIDLKYEEKFYFEPTHARELKYTWHVKYHVGRANYDNVVTVEATPQQALFLVKLLNREVFNIDAKINSRGDYGTAHANVRALGVRPSTVNLDVTPTSLKCTISRMDNPSDRFEITLSALTSNTFEFNIKYYERGLPMHLLTSYIRVNDKDELETLYQYDKENVRRLIIEPAKNEYRSFKRELEYLEQNAERELSTQMKQVEEIAQWNTPDFRPLEQYYRSELQKFHQELTHDPTLRKIVDFLTNYLQPILDWLSDMLIRIEEINRSSEEAIRVQYQKLLEAYEREFLPWWNENVEKASKKGVDIWRSVEDLIDAIVDDVFEYLEKHEKEIKEFANFVVDSLEDVIVFSIKLARELEKEMTEELNKLYKEIKASIVFEELETKLNEAMEGKPVPESYIRDFREAIATLQESVHNPAVKKFINVLADYIEQKLRRQPVDDMTALQNILVAGFEVLDEVYGSLVGDPEDNFEISWEALYAIPKLIEAEMSPLTYLIYGDWPKLEDLLDSISLDVDDWSLPEDFTAIIAQGQHIFTFDEKHFTFPGSCNYLLARDAVNGNFSIAGSYSNGQLTSITFSDKYDAVTLRTGGHLLINGAPIEYPVHKQHRLEVTRNYETITIWSKAGVKIVCDPELLVCGFHISGYYHAQLRGLLGNGNNEPYDDYTLPSGLIVTNAGEFGNSYKLERHCPDARPVAYRAQRHPACSRLFGESSPLGFCRYFIDSKIYREACDRGMAAGVKNADLAIATAYAAMCQTKDIYVNVPENFVKCTNHEKPTRIDEEFKVVTPGRTADIVLVVDQDKINEVVFRDLIRPLTTQLANALSSEGISDVDFHLIGYGGEYERQPTHYTLNGKLTFKAGQVPNMQFSTPLKEGDRETIVEYLERIGEELELLTGQDMLTEAYIAAKDIPFRAQAVKSILVFNSKQCDEAEIEPLHDLASWFLFDTEVSVHLFTPFKGISSRDHVATNIVGFDKNNVFSFSNPEGSKLRPSFDYDNICVDFALQNRGNVFVTNNFVHGRSKSQFIQVAAKNIANKLTNVEQWLDCKCQMTSPYSAKNECKVSYSRKRETASRGRLTTHHGRRYK</sequence>
<feature type="signal peptide" evidence="5">
    <location>
        <begin position="1"/>
        <end position="24"/>
    </location>
</feature>
<feature type="compositionally biased region" description="Polar residues" evidence="4">
    <location>
        <begin position="2037"/>
        <end position="2047"/>
    </location>
</feature>
<name>A0A8K0G1Z1_IGNLU</name>
<evidence type="ECO:0000256" key="2">
    <source>
        <dbReference type="ARBA" id="ARBA00023180"/>
    </source>
</evidence>
<comment type="caution">
    <text evidence="3">Lacks conserved residue(s) required for the propagation of feature annotation.</text>
</comment>
<feature type="compositionally biased region" description="Basic and acidic residues" evidence="4">
    <location>
        <begin position="2048"/>
        <end position="2064"/>
    </location>
</feature>
<evidence type="ECO:0000259" key="6">
    <source>
        <dbReference type="PROSITE" id="PS51211"/>
    </source>
</evidence>
<dbReference type="PROSITE" id="PS51233">
    <property type="entry name" value="VWFD"/>
    <property type="match status" value="1"/>
</dbReference>
<dbReference type="Pfam" id="PF01347">
    <property type="entry name" value="Vitellogenin_N"/>
    <property type="match status" value="2"/>
</dbReference>
<feature type="domain" description="VWFD" evidence="7">
    <location>
        <begin position="3176"/>
        <end position="3341"/>
    </location>
</feature>
<dbReference type="OrthoDB" id="6484170at2759"/>
<dbReference type="InterPro" id="IPR015255">
    <property type="entry name" value="Vitellinogen_open_b-sht"/>
</dbReference>
<dbReference type="InterPro" id="IPR015816">
    <property type="entry name" value="Vitellinogen_b-sht_N"/>
</dbReference>
<dbReference type="SMART" id="SM00216">
    <property type="entry name" value="VWD"/>
    <property type="match status" value="1"/>
</dbReference>
<comment type="caution">
    <text evidence="8">The sequence shown here is derived from an EMBL/GenBank/DDBJ whole genome shotgun (WGS) entry which is preliminary data.</text>
</comment>
<dbReference type="InterPro" id="IPR011030">
    <property type="entry name" value="Lipovitellin_superhlx_dom"/>
</dbReference>
<protein>
    <recommendedName>
        <fullName evidence="10">Apolipophorin</fullName>
    </recommendedName>
</protein>
<feature type="compositionally biased region" description="Basic and acidic residues" evidence="4">
    <location>
        <begin position="2019"/>
        <end position="2033"/>
    </location>
</feature>
<organism evidence="8 9">
    <name type="scientific">Ignelater luminosus</name>
    <name type="common">Cucubano</name>
    <name type="synonym">Pyrophorus luminosus</name>
    <dbReference type="NCBI Taxonomy" id="2038154"/>
    <lineage>
        <taxon>Eukaryota</taxon>
        <taxon>Metazoa</taxon>
        <taxon>Ecdysozoa</taxon>
        <taxon>Arthropoda</taxon>
        <taxon>Hexapoda</taxon>
        <taxon>Insecta</taxon>
        <taxon>Pterygota</taxon>
        <taxon>Neoptera</taxon>
        <taxon>Endopterygota</taxon>
        <taxon>Coleoptera</taxon>
        <taxon>Polyphaga</taxon>
        <taxon>Elateriformia</taxon>
        <taxon>Elateroidea</taxon>
        <taxon>Elateridae</taxon>
        <taxon>Agrypninae</taxon>
        <taxon>Pyrophorini</taxon>
        <taxon>Ignelater</taxon>
    </lineage>
</organism>
<dbReference type="GO" id="GO:0005319">
    <property type="term" value="F:lipid transporter activity"/>
    <property type="evidence" value="ECO:0007669"/>
    <property type="project" value="InterPro"/>
</dbReference>
<reference evidence="8" key="1">
    <citation type="submission" date="2019-08" db="EMBL/GenBank/DDBJ databases">
        <title>The genome of the North American firefly Photinus pyralis.</title>
        <authorList>
            <consortium name="Photinus pyralis genome working group"/>
            <person name="Fallon T.R."/>
            <person name="Sander Lower S.E."/>
            <person name="Weng J.-K."/>
        </authorList>
    </citation>
    <scope>NUCLEOTIDE SEQUENCE</scope>
    <source>
        <strain evidence="8">TRF0915ILg1</strain>
        <tissue evidence="8">Whole body</tissue>
    </source>
</reference>
<dbReference type="InterPro" id="IPR001846">
    <property type="entry name" value="VWF_type-D"/>
</dbReference>
<feature type="chain" id="PRO_5035465567" description="Apolipophorin" evidence="5">
    <location>
        <begin position="25"/>
        <end position="3735"/>
    </location>
</feature>
<dbReference type="SUPFAM" id="SSF48431">
    <property type="entry name" value="Lipovitellin-phosvitin complex, superhelical domain"/>
    <property type="match status" value="1"/>
</dbReference>
<keyword evidence="9" id="KW-1185">Reference proteome</keyword>
<feature type="domain" description="Vitellogenin" evidence="6">
    <location>
        <begin position="36"/>
        <end position="625"/>
    </location>
</feature>
<dbReference type="Gene3D" id="2.20.50.20">
    <property type="entry name" value="Lipovitellin. Chain A, domain 3"/>
    <property type="match status" value="1"/>
</dbReference>